<reference evidence="15" key="1">
    <citation type="submission" date="2015-10" db="EMBL/GenBank/DDBJ databases">
        <authorList>
            <person name="Devillers H."/>
        </authorList>
    </citation>
    <scope>NUCLEOTIDE SEQUENCE [LARGE SCALE GENOMIC DNA]</scope>
</reference>
<evidence type="ECO:0000256" key="7">
    <source>
        <dbReference type="ARBA" id="ARBA00023136"/>
    </source>
</evidence>
<keyword evidence="5" id="KW-0813">Transport</keyword>
<feature type="signal peptide" evidence="12">
    <location>
        <begin position="1"/>
        <end position="16"/>
    </location>
</feature>
<evidence type="ECO:0000256" key="6">
    <source>
        <dbReference type="ARBA" id="ARBA00022989"/>
    </source>
</evidence>
<protein>
    <submittedName>
        <fullName evidence="14">LAQU0S12e00936g1_1</fullName>
    </submittedName>
</protein>
<keyword evidence="3 9" id="KW-0812">Transmembrane</keyword>
<keyword evidence="4 12" id="KW-0732">Signal</keyword>
<evidence type="ECO:0000256" key="9">
    <source>
        <dbReference type="RuleBase" id="RU003827"/>
    </source>
</evidence>
<comment type="subcellular location">
    <subcellularLocation>
        <location evidence="8">Endomembrane system</location>
        <topology evidence="8">Single-pass membrane protein</topology>
    </subcellularLocation>
    <subcellularLocation>
        <location evidence="1 9">Membrane</location>
        <topology evidence="1 9">Single-pass type I membrane protein</topology>
    </subcellularLocation>
</comment>
<evidence type="ECO:0000256" key="12">
    <source>
        <dbReference type="SAM" id="SignalP"/>
    </source>
</evidence>
<evidence type="ECO:0000256" key="1">
    <source>
        <dbReference type="ARBA" id="ARBA00004479"/>
    </source>
</evidence>
<dbReference type="SUPFAM" id="SSF101576">
    <property type="entry name" value="Supernatant protein factor (SPF), C-terminal domain"/>
    <property type="match status" value="1"/>
</dbReference>
<feature type="chain" id="PRO_5006066549" evidence="12">
    <location>
        <begin position="17"/>
        <end position="213"/>
    </location>
</feature>
<comment type="similarity">
    <text evidence="2 9">Belongs to the EMP24/GP25L family.</text>
</comment>
<dbReference type="InterPro" id="IPR009038">
    <property type="entry name" value="GOLD_dom"/>
</dbReference>
<evidence type="ECO:0000313" key="14">
    <source>
        <dbReference type="EMBL" id="CUS23827.1"/>
    </source>
</evidence>
<name>A0A0P1KWX2_9SACH</name>
<dbReference type="GO" id="GO:0006888">
    <property type="term" value="P:endoplasmic reticulum to Golgi vesicle-mediated transport"/>
    <property type="evidence" value="ECO:0007669"/>
    <property type="project" value="UniProtKB-ARBA"/>
</dbReference>
<organism evidence="14 15">
    <name type="scientific">Lachancea quebecensis</name>
    <dbReference type="NCBI Taxonomy" id="1654605"/>
    <lineage>
        <taxon>Eukaryota</taxon>
        <taxon>Fungi</taxon>
        <taxon>Dikarya</taxon>
        <taxon>Ascomycota</taxon>
        <taxon>Saccharomycotina</taxon>
        <taxon>Saccharomycetes</taxon>
        <taxon>Saccharomycetales</taxon>
        <taxon>Saccharomycetaceae</taxon>
        <taxon>Lachancea</taxon>
    </lineage>
</organism>
<dbReference type="GO" id="GO:0005737">
    <property type="term" value="C:cytoplasm"/>
    <property type="evidence" value="ECO:0007669"/>
    <property type="project" value="GOC"/>
</dbReference>
<dbReference type="PANTHER" id="PTHR22811">
    <property type="entry name" value="TRANSMEMBRANE EMP24 DOMAIN-CONTAINING PROTEIN"/>
    <property type="match status" value="1"/>
</dbReference>
<sequence length="213" mass="23992">MWRLALMCLFAYTASSSPITFTLFAGSKECFYVRTLDTSSIISYYYTVQRGADHRMDVDYDIYTPESSQIAAISRRGEPQGEWSFAAPHAGQYAFCFHSPIADRIVDLDIEVVALGENLKPNSGLFKVSTENFLLSEELGNTLDLLEQQLTILEKNANYYRERSRRNQLTLEAISSRIKRTSIAGLLFVIGVGFVSQLIANRMGIINLRQHAA</sequence>
<dbReference type="EMBL" id="LN890553">
    <property type="protein sequence ID" value="CUS23827.1"/>
    <property type="molecule type" value="Genomic_DNA"/>
</dbReference>
<keyword evidence="10" id="KW-0175">Coiled coil</keyword>
<proteinExistence type="inferred from homology"/>
<evidence type="ECO:0000256" key="11">
    <source>
        <dbReference type="SAM" id="Phobius"/>
    </source>
</evidence>
<keyword evidence="15" id="KW-1185">Reference proteome</keyword>
<feature type="domain" description="GOLD" evidence="13">
    <location>
        <begin position="28"/>
        <end position="112"/>
    </location>
</feature>
<dbReference type="InterPro" id="IPR015720">
    <property type="entry name" value="Emp24-like"/>
</dbReference>
<evidence type="ECO:0000256" key="8">
    <source>
        <dbReference type="ARBA" id="ARBA00037847"/>
    </source>
</evidence>
<dbReference type="SMART" id="SM01190">
    <property type="entry name" value="EMP24_GP25L"/>
    <property type="match status" value="1"/>
</dbReference>
<dbReference type="GO" id="GO:0016020">
    <property type="term" value="C:membrane"/>
    <property type="evidence" value="ECO:0007669"/>
    <property type="project" value="UniProtKB-SubCell"/>
</dbReference>
<keyword evidence="6 11" id="KW-1133">Transmembrane helix</keyword>
<dbReference type="OrthoDB" id="1929172at2759"/>
<evidence type="ECO:0000259" key="13">
    <source>
        <dbReference type="PROSITE" id="PS50866"/>
    </source>
</evidence>
<evidence type="ECO:0000256" key="2">
    <source>
        <dbReference type="ARBA" id="ARBA00007104"/>
    </source>
</evidence>
<feature type="transmembrane region" description="Helical" evidence="11">
    <location>
        <begin position="183"/>
        <end position="200"/>
    </location>
</feature>
<gene>
    <name evidence="14" type="ORF">LAQU0_S12e00936g</name>
</gene>
<evidence type="ECO:0000256" key="4">
    <source>
        <dbReference type="ARBA" id="ARBA00022729"/>
    </source>
</evidence>
<evidence type="ECO:0000256" key="10">
    <source>
        <dbReference type="SAM" id="Coils"/>
    </source>
</evidence>
<evidence type="ECO:0000256" key="5">
    <source>
        <dbReference type="ARBA" id="ARBA00022892"/>
    </source>
</evidence>
<dbReference type="Pfam" id="PF01105">
    <property type="entry name" value="EMP24_GP25L"/>
    <property type="match status" value="1"/>
</dbReference>
<dbReference type="InterPro" id="IPR036598">
    <property type="entry name" value="GOLD_dom_sf"/>
</dbReference>
<dbReference type="GO" id="GO:0012505">
    <property type="term" value="C:endomembrane system"/>
    <property type="evidence" value="ECO:0007669"/>
    <property type="project" value="UniProtKB-SubCell"/>
</dbReference>
<evidence type="ECO:0000313" key="15">
    <source>
        <dbReference type="Proteomes" id="UP000236544"/>
    </source>
</evidence>
<dbReference type="AlphaFoldDB" id="A0A0P1KWX2"/>
<keyword evidence="7 11" id="KW-0472">Membrane</keyword>
<feature type="coiled-coil region" evidence="10">
    <location>
        <begin position="136"/>
        <end position="163"/>
    </location>
</feature>
<dbReference type="PROSITE" id="PS50866">
    <property type="entry name" value="GOLD"/>
    <property type="match status" value="1"/>
</dbReference>
<dbReference type="Proteomes" id="UP000236544">
    <property type="component" value="Unassembled WGS sequence"/>
</dbReference>
<accession>A0A0P1KWX2</accession>
<keyword evidence="5" id="KW-0931">ER-Golgi transport</keyword>
<evidence type="ECO:0000256" key="3">
    <source>
        <dbReference type="ARBA" id="ARBA00022692"/>
    </source>
</evidence>